<protein>
    <submittedName>
        <fullName evidence="2 3">Putative sodium-coupled neutral amino acid transporter 10 isoform X3</fullName>
    </submittedName>
</protein>
<feature type="region of interest" description="Disordered" evidence="1">
    <location>
        <begin position="42"/>
        <end position="70"/>
    </location>
</feature>
<proteinExistence type="predicted"/>
<evidence type="ECO:0000313" key="4">
    <source>
        <dbReference type="Proteomes" id="UP000030765"/>
    </source>
</evidence>
<evidence type="ECO:0000313" key="2">
    <source>
        <dbReference type="EMBL" id="KFB42335.1"/>
    </source>
</evidence>
<reference evidence="3" key="2">
    <citation type="submission" date="2020-05" db="UniProtKB">
        <authorList>
            <consortium name="EnsemblMetazoa"/>
        </authorList>
    </citation>
    <scope>IDENTIFICATION</scope>
</reference>
<evidence type="ECO:0000313" key="3">
    <source>
        <dbReference type="EnsemblMetazoa" id="ASIC010027-PA"/>
    </source>
</evidence>
<dbReference type="AlphaFoldDB" id="A0A084VWJ1"/>
<dbReference type="VEuPathDB" id="VectorBase:ASIC010027"/>
<sequence>MSGFSQTPVARMGTAKKGLHFCIVQPPAQNPYAHRRNGEPLARQAEDGGPVLRRRTTGILPGGSFRRTAA</sequence>
<dbReference type="EMBL" id="ATLV01017616">
    <property type="status" value="NOT_ANNOTATED_CDS"/>
    <property type="molecule type" value="Genomic_DNA"/>
</dbReference>
<accession>A0A084VWJ1</accession>
<name>A0A084VWJ1_ANOSI</name>
<keyword evidence="4" id="KW-1185">Reference proteome</keyword>
<dbReference type="EnsemblMetazoa" id="ASIC010027-RA">
    <property type="protein sequence ID" value="ASIC010027-PA"/>
    <property type="gene ID" value="ASIC010027"/>
</dbReference>
<dbReference type="Proteomes" id="UP000030765">
    <property type="component" value="Unassembled WGS sequence"/>
</dbReference>
<dbReference type="EMBL" id="KE525177">
    <property type="protein sequence ID" value="KFB42335.1"/>
    <property type="molecule type" value="Genomic_DNA"/>
</dbReference>
<gene>
    <name evidence="2" type="ORF">ZHAS_00010027</name>
</gene>
<organism evidence="2">
    <name type="scientific">Anopheles sinensis</name>
    <name type="common">Mosquito</name>
    <dbReference type="NCBI Taxonomy" id="74873"/>
    <lineage>
        <taxon>Eukaryota</taxon>
        <taxon>Metazoa</taxon>
        <taxon>Ecdysozoa</taxon>
        <taxon>Arthropoda</taxon>
        <taxon>Hexapoda</taxon>
        <taxon>Insecta</taxon>
        <taxon>Pterygota</taxon>
        <taxon>Neoptera</taxon>
        <taxon>Endopterygota</taxon>
        <taxon>Diptera</taxon>
        <taxon>Nematocera</taxon>
        <taxon>Culicoidea</taxon>
        <taxon>Culicidae</taxon>
        <taxon>Anophelinae</taxon>
        <taxon>Anopheles</taxon>
    </lineage>
</organism>
<reference evidence="2 4" key="1">
    <citation type="journal article" date="2014" name="BMC Genomics">
        <title>Genome sequence of Anopheles sinensis provides insight into genetics basis of mosquito competence for malaria parasites.</title>
        <authorList>
            <person name="Zhou D."/>
            <person name="Zhang D."/>
            <person name="Ding G."/>
            <person name="Shi L."/>
            <person name="Hou Q."/>
            <person name="Ye Y."/>
            <person name="Xu Y."/>
            <person name="Zhou H."/>
            <person name="Xiong C."/>
            <person name="Li S."/>
            <person name="Yu J."/>
            <person name="Hong S."/>
            <person name="Yu X."/>
            <person name="Zou P."/>
            <person name="Chen C."/>
            <person name="Chang X."/>
            <person name="Wang W."/>
            <person name="Lv Y."/>
            <person name="Sun Y."/>
            <person name="Ma L."/>
            <person name="Shen B."/>
            <person name="Zhu C."/>
        </authorList>
    </citation>
    <scope>NUCLEOTIDE SEQUENCE [LARGE SCALE GENOMIC DNA]</scope>
</reference>
<evidence type="ECO:0000256" key="1">
    <source>
        <dbReference type="SAM" id="MobiDB-lite"/>
    </source>
</evidence>